<reference evidence="1 2" key="1">
    <citation type="submission" date="2015-12" db="EMBL/GenBank/DDBJ databases">
        <title>Draft genome sequence of Streptomyces silvensis ATCC 53525, a producer of novel hormone antagonists.</title>
        <authorList>
            <person name="Johnston C.W."/>
            <person name="Li Y."/>
            <person name="Magarvey N.A."/>
        </authorList>
    </citation>
    <scope>NUCLEOTIDE SEQUENCE [LARGE SCALE GENOMIC DNA]</scope>
    <source>
        <strain evidence="1 2">ATCC 53525</strain>
    </source>
</reference>
<dbReference type="STRING" id="1765722.AT728_30850"/>
<accession>A0A0W7X8U4</accession>
<dbReference type="AlphaFoldDB" id="A0A0W7X8U4"/>
<dbReference type="EMBL" id="LOCL01000027">
    <property type="protein sequence ID" value="KUF19401.1"/>
    <property type="molecule type" value="Genomic_DNA"/>
</dbReference>
<dbReference type="RefSeq" id="WP_058846557.1">
    <property type="nucleotide sequence ID" value="NZ_LOCL01000027.1"/>
</dbReference>
<proteinExistence type="predicted"/>
<gene>
    <name evidence="1" type="ORF">AT728_30850</name>
</gene>
<evidence type="ECO:0000313" key="2">
    <source>
        <dbReference type="Proteomes" id="UP000054804"/>
    </source>
</evidence>
<sequence>MPGERRRHIDEEACCARLHAAALGGPDQCVGDVGELDQIALGQGGAGGDHFDAAQQELTRRKDLVGGSQRGQQYLRIP</sequence>
<keyword evidence="2" id="KW-1185">Reference proteome</keyword>
<comment type="caution">
    <text evidence="1">The sequence shown here is derived from an EMBL/GenBank/DDBJ whole genome shotgun (WGS) entry which is preliminary data.</text>
</comment>
<evidence type="ECO:0000313" key="1">
    <source>
        <dbReference type="EMBL" id="KUF19401.1"/>
    </source>
</evidence>
<organism evidence="1 2">
    <name type="scientific">Streptomyces silvensis</name>
    <dbReference type="NCBI Taxonomy" id="1765722"/>
    <lineage>
        <taxon>Bacteria</taxon>
        <taxon>Bacillati</taxon>
        <taxon>Actinomycetota</taxon>
        <taxon>Actinomycetes</taxon>
        <taxon>Kitasatosporales</taxon>
        <taxon>Streptomycetaceae</taxon>
        <taxon>Streptomyces</taxon>
    </lineage>
</organism>
<dbReference type="Proteomes" id="UP000054804">
    <property type="component" value="Unassembled WGS sequence"/>
</dbReference>
<protein>
    <submittedName>
        <fullName evidence="1">Uncharacterized protein</fullName>
    </submittedName>
</protein>
<name>A0A0W7X8U4_9ACTN</name>